<organism evidence="2 3">
    <name type="scientific">Euphydryas editha</name>
    <name type="common">Edith's checkerspot</name>
    <dbReference type="NCBI Taxonomy" id="104508"/>
    <lineage>
        <taxon>Eukaryota</taxon>
        <taxon>Metazoa</taxon>
        <taxon>Ecdysozoa</taxon>
        <taxon>Arthropoda</taxon>
        <taxon>Hexapoda</taxon>
        <taxon>Insecta</taxon>
        <taxon>Pterygota</taxon>
        <taxon>Neoptera</taxon>
        <taxon>Endopterygota</taxon>
        <taxon>Lepidoptera</taxon>
        <taxon>Glossata</taxon>
        <taxon>Ditrysia</taxon>
        <taxon>Papilionoidea</taxon>
        <taxon>Nymphalidae</taxon>
        <taxon>Nymphalinae</taxon>
        <taxon>Euphydryas</taxon>
    </lineage>
</organism>
<proteinExistence type="predicted"/>
<dbReference type="Pfam" id="PF05250">
    <property type="entry name" value="UPF0193"/>
    <property type="match status" value="1"/>
</dbReference>
<feature type="region of interest" description="Disordered" evidence="1">
    <location>
        <begin position="205"/>
        <end position="274"/>
    </location>
</feature>
<dbReference type="Proteomes" id="UP001153954">
    <property type="component" value="Unassembled WGS sequence"/>
</dbReference>
<dbReference type="PANTHER" id="PTHR28348:SF1">
    <property type="entry name" value="UPF0193 PROTEIN EVG1"/>
    <property type="match status" value="1"/>
</dbReference>
<accession>A0AAU9V8X9</accession>
<keyword evidence="3" id="KW-1185">Reference proteome</keyword>
<dbReference type="InterPro" id="IPR007914">
    <property type="entry name" value="UPF0193"/>
</dbReference>
<evidence type="ECO:0000313" key="2">
    <source>
        <dbReference type="EMBL" id="CAH2106713.1"/>
    </source>
</evidence>
<gene>
    <name evidence="2" type="ORF">EEDITHA_LOCUS20811</name>
</gene>
<reference evidence="2" key="1">
    <citation type="submission" date="2022-03" db="EMBL/GenBank/DDBJ databases">
        <authorList>
            <person name="Tunstrom K."/>
        </authorList>
    </citation>
    <scope>NUCLEOTIDE SEQUENCE</scope>
</reference>
<dbReference type="PANTHER" id="PTHR28348">
    <property type="entry name" value="UPF0193 PROTEIN EVG1"/>
    <property type="match status" value="1"/>
</dbReference>
<sequence>MEKPDENGYVNITWPSKTIPHGGIFHTRTVEPSVAQQEFLKVLLEESKLSISQRQKNVFALRQDEVQKKKSAPEVPIVRPRTSRRRSLSAIRETEALNTEVFCPLKKGEDREKLKERLANSMTYGDVEQKPPAQPRILKQKPKLPSKKEQWNDLVTQIRERAEWLADMEDLGHADPHRELINDQIAERMRALDALGVDSVCSTTRSSASGFSVIPSQHSSRSNRSSSTKSSYDTNYMQKKQKQKKVTKSSSKLDENVAAYEKLSPLQYSPRRRV</sequence>
<comment type="caution">
    <text evidence="2">The sequence shown here is derived from an EMBL/GenBank/DDBJ whole genome shotgun (WGS) entry which is preliminary data.</text>
</comment>
<evidence type="ECO:0000313" key="3">
    <source>
        <dbReference type="Proteomes" id="UP001153954"/>
    </source>
</evidence>
<feature type="compositionally biased region" description="Low complexity" evidence="1">
    <location>
        <begin position="216"/>
        <end position="231"/>
    </location>
</feature>
<dbReference type="AlphaFoldDB" id="A0AAU9V8X9"/>
<evidence type="ECO:0000256" key="1">
    <source>
        <dbReference type="SAM" id="MobiDB-lite"/>
    </source>
</evidence>
<name>A0AAU9V8X9_EUPED</name>
<dbReference type="EMBL" id="CAKOGL010000029">
    <property type="protein sequence ID" value="CAH2106713.1"/>
    <property type="molecule type" value="Genomic_DNA"/>
</dbReference>
<protein>
    <submittedName>
        <fullName evidence="2">Uncharacterized protein</fullName>
    </submittedName>
</protein>